<keyword evidence="2" id="KW-1185">Reference proteome</keyword>
<reference evidence="1" key="1">
    <citation type="submission" date="2020-10" db="EMBL/GenBank/DDBJ databases">
        <title>Phylogeny of dyella-like bacteria.</title>
        <authorList>
            <person name="Fu J."/>
        </authorList>
    </citation>
    <scope>NUCLEOTIDE SEQUENCE</scope>
    <source>
        <strain evidence="1">DHON07</strain>
    </source>
</reference>
<evidence type="ECO:0000313" key="1">
    <source>
        <dbReference type="EMBL" id="MBM7131500.1"/>
    </source>
</evidence>
<comment type="caution">
    <text evidence="1">The sequence shown here is derived from an EMBL/GenBank/DDBJ whole genome shotgun (WGS) entry which is preliminary data.</text>
</comment>
<dbReference type="RefSeq" id="WP_204633064.1">
    <property type="nucleotide sequence ID" value="NZ_BSOC01000001.1"/>
</dbReference>
<dbReference type="EMBL" id="JADIKF010000040">
    <property type="protein sequence ID" value="MBM7131500.1"/>
    <property type="molecule type" value="Genomic_DNA"/>
</dbReference>
<evidence type="ECO:0008006" key="3">
    <source>
        <dbReference type="Google" id="ProtNLM"/>
    </source>
</evidence>
<gene>
    <name evidence="1" type="ORF">ISS99_18410</name>
</gene>
<organism evidence="1 2">
    <name type="scientific">Dyella mobilis</name>
    <dbReference type="NCBI Taxonomy" id="1849582"/>
    <lineage>
        <taxon>Bacteria</taxon>
        <taxon>Pseudomonadati</taxon>
        <taxon>Pseudomonadota</taxon>
        <taxon>Gammaproteobacteria</taxon>
        <taxon>Lysobacterales</taxon>
        <taxon>Rhodanobacteraceae</taxon>
        <taxon>Dyella</taxon>
    </lineage>
</organism>
<protein>
    <recommendedName>
        <fullName evidence="3">EthD domain-containing protein</fullName>
    </recommendedName>
</protein>
<accession>A0ABS2KKQ1</accession>
<dbReference type="Proteomes" id="UP001430193">
    <property type="component" value="Unassembled WGS sequence"/>
</dbReference>
<evidence type="ECO:0000313" key="2">
    <source>
        <dbReference type="Proteomes" id="UP001430193"/>
    </source>
</evidence>
<sequence>MSIDIFVILALQRAPNLETWQKSLRDSHVPVEFAAQVDLNRDSGFLPLKLSGRKTGFEFYREPYSNVAKDYPQVAARKLRGVVVYHFVYGDSADECIAVFETAKVLVTNFGGLAFDPQGNQFLSMHQLEADSTYCGLLRSALP</sequence>
<proteinExistence type="predicted"/>
<name>A0ABS2KKQ1_9GAMM</name>